<dbReference type="InterPro" id="IPR010978">
    <property type="entry name" value="tRNA-bd_arm"/>
</dbReference>
<dbReference type="Pfam" id="PF10458">
    <property type="entry name" value="Val_tRNA-synt_C"/>
    <property type="match status" value="1"/>
</dbReference>
<evidence type="ECO:0000256" key="1">
    <source>
        <dbReference type="ARBA" id="ARBA00013169"/>
    </source>
</evidence>
<keyword evidence="4" id="KW-0067">ATP-binding</keyword>
<dbReference type="InterPro" id="IPR002303">
    <property type="entry name" value="Valyl-tRNA_ligase"/>
</dbReference>
<dbReference type="Gene3D" id="1.10.287.380">
    <property type="entry name" value="Valyl-tRNA synthetase, C-terminal domain"/>
    <property type="match status" value="1"/>
</dbReference>
<dbReference type="InterPro" id="IPR013155">
    <property type="entry name" value="M/V/L/I-tRNA-synth_anticd-bd"/>
</dbReference>
<dbReference type="InterPro" id="IPR009080">
    <property type="entry name" value="tRNAsynth_Ia_anticodon-bd"/>
</dbReference>
<keyword evidence="3" id="KW-0547">Nucleotide-binding</keyword>
<sequence>MNAENQDCGFNHHEKILSLADRWILTKFNQTVKIFRESLDQYRFDLAVERLGKIAELRGTRYTLVSVLEALLRLAHPIIPFITEIIWQRVKVITGRHGDTIMLQPFPICDTDLIDTNALIDLEWIQQVIIAIRTIRSEINIAPNKPLTLFLRNTSTEAQRLVNDHFIIIRTLAQLDTISLLPVGEIGPVSITKFVPGAELLIPLVGLINKIHELDRLEKEIFRIESEIYRLESKLMNKAFLDHAPDSVVANEYEKLKTYQNSKIKFMEQKLIIAKL</sequence>
<organism evidence="12 13">
    <name type="scientific">Erysiphe pulchra</name>
    <dbReference type="NCBI Taxonomy" id="225359"/>
    <lineage>
        <taxon>Eukaryota</taxon>
        <taxon>Fungi</taxon>
        <taxon>Dikarya</taxon>
        <taxon>Ascomycota</taxon>
        <taxon>Pezizomycotina</taxon>
        <taxon>Leotiomycetes</taxon>
        <taxon>Erysiphales</taxon>
        <taxon>Erysiphaceae</taxon>
        <taxon>Erysiphe</taxon>
    </lineage>
</organism>
<comment type="caution">
    <text evidence="12">The sequence shown here is derived from an EMBL/GenBank/DDBJ whole genome shotgun (WGS) entry which is preliminary data.</text>
</comment>
<dbReference type="GO" id="GO:0006438">
    <property type="term" value="P:valyl-tRNA aminoacylation"/>
    <property type="evidence" value="ECO:0007669"/>
    <property type="project" value="InterPro"/>
</dbReference>
<feature type="domain" description="Methionyl/Valyl/Leucyl/Isoleucyl-tRNA synthetase anticodon-binding" evidence="10">
    <location>
        <begin position="21"/>
        <end position="149"/>
    </location>
</feature>
<dbReference type="PANTHER" id="PTHR11946">
    <property type="entry name" value="VALYL-TRNA SYNTHETASES"/>
    <property type="match status" value="1"/>
</dbReference>
<dbReference type="InterPro" id="IPR037118">
    <property type="entry name" value="Val-tRNA_synth_C_sf"/>
</dbReference>
<evidence type="ECO:0000256" key="4">
    <source>
        <dbReference type="ARBA" id="ARBA00022840"/>
    </source>
</evidence>
<evidence type="ECO:0000259" key="10">
    <source>
        <dbReference type="Pfam" id="PF08264"/>
    </source>
</evidence>
<dbReference type="SUPFAM" id="SSF46589">
    <property type="entry name" value="tRNA-binding arm"/>
    <property type="match status" value="1"/>
</dbReference>
<keyword evidence="9" id="KW-0175">Coiled coil</keyword>
<dbReference type="PANTHER" id="PTHR11946:SF93">
    <property type="entry name" value="VALINE--TRNA LIGASE, CHLOROPLASTIC_MITOCHONDRIAL 2"/>
    <property type="match status" value="1"/>
</dbReference>
<dbReference type="Gene3D" id="1.10.730.10">
    <property type="entry name" value="Isoleucyl-tRNA Synthetase, Domain 1"/>
    <property type="match status" value="1"/>
</dbReference>
<dbReference type="Pfam" id="PF08264">
    <property type="entry name" value="Anticodon_1"/>
    <property type="match status" value="1"/>
</dbReference>
<evidence type="ECO:0000256" key="7">
    <source>
        <dbReference type="ARBA" id="ARBA00029936"/>
    </source>
</evidence>
<keyword evidence="13" id="KW-1185">Reference proteome</keyword>
<dbReference type="EMBL" id="PEDP01007162">
    <property type="protein sequence ID" value="POS81825.1"/>
    <property type="molecule type" value="Genomic_DNA"/>
</dbReference>
<evidence type="ECO:0000256" key="9">
    <source>
        <dbReference type="SAM" id="Coils"/>
    </source>
</evidence>
<gene>
    <name evidence="12" type="ORF">EPUL_005933</name>
</gene>
<evidence type="ECO:0000256" key="2">
    <source>
        <dbReference type="ARBA" id="ARBA00022598"/>
    </source>
</evidence>
<evidence type="ECO:0000259" key="11">
    <source>
        <dbReference type="Pfam" id="PF10458"/>
    </source>
</evidence>
<proteinExistence type="predicted"/>
<reference evidence="12 13" key="1">
    <citation type="submission" date="2017-10" db="EMBL/GenBank/DDBJ databases">
        <title>Development of genomic resources for the powdery mildew, Erysiphe pulchra.</title>
        <authorList>
            <person name="Wadl P.A."/>
            <person name="Mack B.M."/>
            <person name="Moore G."/>
            <person name="Beltz S.B."/>
        </authorList>
    </citation>
    <scope>NUCLEOTIDE SEQUENCE [LARGE SCALE GENOMIC DNA]</scope>
    <source>
        <strain evidence="12">Cflorida</strain>
    </source>
</reference>
<evidence type="ECO:0000256" key="6">
    <source>
        <dbReference type="ARBA" id="ARBA00023146"/>
    </source>
</evidence>
<dbReference type="STRING" id="225359.A0A2S4PIH6"/>
<accession>A0A2S4PIH6</accession>
<evidence type="ECO:0000256" key="8">
    <source>
        <dbReference type="ARBA" id="ARBA00047552"/>
    </source>
</evidence>
<dbReference type="SUPFAM" id="SSF47323">
    <property type="entry name" value="Anticodon-binding domain of a subclass of class I aminoacyl-tRNA synthetases"/>
    <property type="match status" value="1"/>
</dbReference>
<dbReference type="EC" id="6.1.1.9" evidence="1"/>
<keyword evidence="6" id="KW-0030">Aminoacyl-tRNA synthetase</keyword>
<dbReference type="Proteomes" id="UP000237438">
    <property type="component" value="Unassembled WGS sequence"/>
</dbReference>
<dbReference type="GO" id="GO:0004832">
    <property type="term" value="F:valine-tRNA ligase activity"/>
    <property type="evidence" value="ECO:0007669"/>
    <property type="project" value="UniProtKB-EC"/>
</dbReference>
<dbReference type="GO" id="GO:0005524">
    <property type="term" value="F:ATP binding"/>
    <property type="evidence" value="ECO:0007669"/>
    <property type="project" value="UniProtKB-KW"/>
</dbReference>
<feature type="coiled-coil region" evidence="9">
    <location>
        <begin position="207"/>
        <end position="234"/>
    </location>
</feature>
<evidence type="ECO:0000256" key="3">
    <source>
        <dbReference type="ARBA" id="ARBA00022741"/>
    </source>
</evidence>
<dbReference type="OrthoDB" id="5586945at2759"/>
<dbReference type="InterPro" id="IPR019499">
    <property type="entry name" value="Val-tRNA_synth_tRNA-bd"/>
</dbReference>
<evidence type="ECO:0000256" key="5">
    <source>
        <dbReference type="ARBA" id="ARBA00022917"/>
    </source>
</evidence>
<protein>
    <recommendedName>
        <fullName evidence="1">valine--tRNA ligase</fullName>
        <ecNumber evidence="1">6.1.1.9</ecNumber>
    </recommendedName>
    <alternativeName>
        <fullName evidence="7">Valyl-tRNA synthetase</fullName>
    </alternativeName>
</protein>
<dbReference type="AlphaFoldDB" id="A0A2S4PIH6"/>
<dbReference type="GO" id="GO:0005829">
    <property type="term" value="C:cytosol"/>
    <property type="evidence" value="ECO:0007669"/>
    <property type="project" value="TreeGrafter"/>
</dbReference>
<name>A0A2S4PIH6_9PEZI</name>
<keyword evidence="5" id="KW-0648">Protein biosynthesis</keyword>
<keyword evidence="2" id="KW-0436">Ligase</keyword>
<evidence type="ECO:0000313" key="12">
    <source>
        <dbReference type="EMBL" id="POS81825.1"/>
    </source>
</evidence>
<comment type="catalytic activity">
    <reaction evidence="8">
        <text>tRNA(Val) + L-valine + ATP = L-valyl-tRNA(Val) + AMP + diphosphate</text>
        <dbReference type="Rhea" id="RHEA:10704"/>
        <dbReference type="Rhea" id="RHEA-COMP:9672"/>
        <dbReference type="Rhea" id="RHEA-COMP:9708"/>
        <dbReference type="ChEBI" id="CHEBI:30616"/>
        <dbReference type="ChEBI" id="CHEBI:33019"/>
        <dbReference type="ChEBI" id="CHEBI:57762"/>
        <dbReference type="ChEBI" id="CHEBI:78442"/>
        <dbReference type="ChEBI" id="CHEBI:78537"/>
        <dbReference type="ChEBI" id="CHEBI:456215"/>
        <dbReference type="EC" id="6.1.1.9"/>
    </reaction>
</comment>
<feature type="non-terminal residue" evidence="12">
    <location>
        <position position="276"/>
    </location>
</feature>
<feature type="domain" description="Valyl-tRNA synthetase tRNA-binding arm" evidence="11">
    <location>
        <begin position="213"/>
        <end position="265"/>
    </location>
</feature>
<evidence type="ECO:0000313" key="13">
    <source>
        <dbReference type="Proteomes" id="UP000237438"/>
    </source>
</evidence>